<evidence type="ECO:0000256" key="3">
    <source>
        <dbReference type="ARBA" id="ARBA00022729"/>
    </source>
</evidence>
<evidence type="ECO:0000256" key="2">
    <source>
        <dbReference type="ARBA" id="ARBA00010742"/>
    </source>
</evidence>
<dbReference type="InterPro" id="IPR015168">
    <property type="entry name" value="SsuA/THI5"/>
</dbReference>
<evidence type="ECO:0000313" key="7">
    <source>
        <dbReference type="Proteomes" id="UP001549320"/>
    </source>
</evidence>
<reference evidence="6 7" key="1">
    <citation type="submission" date="2024-06" db="EMBL/GenBank/DDBJ databases">
        <title>Sorghum-associated microbial communities from plants grown in Nebraska, USA.</title>
        <authorList>
            <person name="Schachtman D."/>
        </authorList>
    </citation>
    <scope>NUCLEOTIDE SEQUENCE [LARGE SCALE GENOMIC DNA]</scope>
    <source>
        <strain evidence="6 7">2709</strain>
    </source>
</reference>
<dbReference type="SUPFAM" id="SSF53850">
    <property type="entry name" value="Periplasmic binding protein-like II"/>
    <property type="match status" value="1"/>
</dbReference>
<keyword evidence="3 4" id="KW-0732">Signal</keyword>
<protein>
    <submittedName>
        <fullName evidence="6">NitT/TauT family transport system substrate-binding protein</fullName>
    </submittedName>
</protein>
<organism evidence="6 7">
    <name type="scientific">Ottowia thiooxydans</name>
    <dbReference type="NCBI Taxonomy" id="219182"/>
    <lineage>
        <taxon>Bacteria</taxon>
        <taxon>Pseudomonadati</taxon>
        <taxon>Pseudomonadota</taxon>
        <taxon>Betaproteobacteria</taxon>
        <taxon>Burkholderiales</taxon>
        <taxon>Comamonadaceae</taxon>
        <taxon>Ottowia</taxon>
    </lineage>
</organism>
<evidence type="ECO:0000259" key="5">
    <source>
        <dbReference type="Pfam" id="PF09084"/>
    </source>
</evidence>
<dbReference type="Gene3D" id="3.40.190.10">
    <property type="entry name" value="Periplasmic binding protein-like II"/>
    <property type="match status" value="2"/>
</dbReference>
<comment type="similarity">
    <text evidence="2">Belongs to the bacterial solute-binding protein SsuA/TauA family.</text>
</comment>
<evidence type="ECO:0000256" key="1">
    <source>
        <dbReference type="ARBA" id="ARBA00004418"/>
    </source>
</evidence>
<name>A0ABV2Q4Y7_9BURK</name>
<dbReference type="Pfam" id="PF09084">
    <property type="entry name" value="NMT1"/>
    <property type="match status" value="1"/>
</dbReference>
<sequence>MTFKSRAVWWIAPLLAAFALSACSPSSDNKESAKAGSEKVAEAPPISFMYSPYADYAGFFVAQEKGYFRDAGLKVELISKAGSSGETFQHVSTGNVTAGGASWAAGLFNATKAGTSISIVNSVSRIPDSGPNPAPLMVSEKSGITDAKQLKGKRIGTPGQGGFGIYSIHLALQSVGLTLADVQLVNLSPGDIIPAMANGSVDASWTIEPISSAVKSKNIGREILDVSYQAGTEIGMVIFNTKFAQDNPDTVAAFVGAYLKAVNELSNGGWQDPEIQKIISKYTDLPVEALKSLALTVPGKDGQINWDNVAKQERFFHERKVLEYEGTLDMKSVFRADILEKAVKLSHGGK</sequence>
<dbReference type="PROSITE" id="PS51257">
    <property type="entry name" value="PROKAR_LIPOPROTEIN"/>
    <property type="match status" value="1"/>
</dbReference>
<keyword evidence="7" id="KW-1185">Reference proteome</keyword>
<feature type="domain" description="SsuA/THI5-like" evidence="5">
    <location>
        <begin position="55"/>
        <end position="264"/>
    </location>
</feature>
<accession>A0ABV2Q4Y7</accession>
<dbReference type="RefSeq" id="WP_354441377.1">
    <property type="nucleotide sequence ID" value="NZ_JBEPSH010000002.1"/>
</dbReference>
<feature type="chain" id="PRO_5045532381" evidence="4">
    <location>
        <begin position="23"/>
        <end position="350"/>
    </location>
</feature>
<feature type="signal peptide" evidence="4">
    <location>
        <begin position="1"/>
        <end position="22"/>
    </location>
</feature>
<gene>
    <name evidence="6" type="ORF">ABIE13_000830</name>
</gene>
<comment type="subcellular location">
    <subcellularLocation>
        <location evidence="1">Periplasm</location>
    </subcellularLocation>
</comment>
<proteinExistence type="inferred from homology"/>
<comment type="caution">
    <text evidence="6">The sequence shown here is derived from an EMBL/GenBank/DDBJ whole genome shotgun (WGS) entry which is preliminary data.</text>
</comment>
<dbReference type="PANTHER" id="PTHR30024">
    <property type="entry name" value="ALIPHATIC SULFONATES-BINDING PROTEIN-RELATED"/>
    <property type="match status" value="1"/>
</dbReference>
<evidence type="ECO:0000256" key="4">
    <source>
        <dbReference type="SAM" id="SignalP"/>
    </source>
</evidence>
<dbReference type="Proteomes" id="UP001549320">
    <property type="component" value="Unassembled WGS sequence"/>
</dbReference>
<evidence type="ECO:0000313" key="6">
    <source>
        <dbReference type="EMBL" id="MET4575730.1"/>
    </source>
</evidence>
<dbReference type="PANTHER" id="PTHR30024:SF47">
    <property type="entry name" value="TAURINE-BINDING PERIPLASMIC PROTEIN"/>
    <property type="match status" value="1"/>
</dbReference>
<dbReference type="EMBL" id="JBEPSH010000002">
    <property type="protein sequence ID" value="MET4575730.1"/>
    <property type="molecule type" value="Genomic_DNA"/>
</dbReference>